<evidence type="ECO:0000313" key="2">
    <source>
        <dbReference type="Proteomes" id="UP001651158"/>
    </source>
</evidence>
<organism evidence="1 2">
    <name type="scientific">Taenia crassiceps</name>
    <dbReference type="NCBI Taxonomy" id="6207"/>
    <lineage>
        <taxon>Eukaryota</taxon>
        <taxon>Metazoa</taxon>
        <taxon>Spiralia</taxon>
        <taxon>Lophotrochozoa</taxon>
        <taxon>Platyhelminthes</taxon>
        <taxon>Cestoda</taxon>
        <taxon>Eucestoda</taxon>
        <taxon>Cyclophyllidea</taxon>
        <taxon>Taeniidae</taxon>
        <taxon>Taenia</taxon>
    </lineage>
</organism>
<evidence type="ECO:0000313" key="1">
    <source>
        <dbReference type="EMBL" id="KAL5108485.1"/>
    </source>
</evidence>
<dbReference type="EMBL" id="JAKROA010000003">
    <property type="protein sequence ID" value="KAL5108485.1"/>
    <property type="molecule type" value="Genomic_DNA"/>
</dbReference>
<gene>
    <name evidence="1" type="ORF">TcWFU_001436</name>
</gene>
<keyword evidence="2" id="KW-1185">Reference proteome</keyword>
<comment type="caution">
    <text evidence="1">The sequence shown here is derived from an EMBL/GenBank/DDBJ whole genome shotgun (WGS) entry which is preliminary data.</text>
</comment>
<protein>
    <submittedName>
        <fullName evidence="1">Uncharacterized protein</fullName>
    </submittedName>
</protein>
<proteinExistence type="predicted"/>
<name>A0ABR4QFQ1_9CEST</name>
<reference evidence="1 2" key="1">
    <citation type="journal article" date="2022" name="Front. Cell. Infect. Microbiol.">
        <title>The Genomes of Two Strains of Taenia crassiceps the Animal Model for the Study of Human Cysticercosis.</title>
        <authorList>
            <person name="Bobes R.J."/>
            <person name="Estrada K."/>
            <person name="Rios-Valencia D.G."/>
            <person name="Calderon-Gallegos A."/>
            <person name="de la Torre P."/>
            <person name="Carrero J.C."/>
            <person name="Sanchez-Flores A."/>
            <person name="Laclette J.P."/>
        </authorList>
    </citation>
    <scope>NUCLEOTIDE SEQUENCE [LARGE SCALE GENOMIC DNA]</scope>
    <source>
        <strain evidence="1">WFUcys</strain>
    </source>
</reference>
<accession>A0ABR4QFQ1</accession>
<sequence length="110" mass="11781">MVNRGNETQALSFRGSLVVLAYARMEKCTEKATTTTAQGGRRRDDSFPQATTNAVEVSLDAGEALACMCMLVCPHSALAQPSPPGRQETKFNGTSLNHALDALWQLIAAI</sequence>
<dbReference type="Proteomes" id="UP001651158">
    <property type="component" value="Unassembled WGS sequence"/>
</dbReference>